<evidence type="ECO:0000313" key="4">
    <source>
        <dbReference type="EMBL" id="PZO42351.1"/>
    </source>
</evidence>
<reference evidence="4 5" key="1">
    <citation type="submission" date="2018-04" db="EMBL/GenBank/DDBJ databases">
        <authorList>
            <person name="Go L.Y."/>
            <person name="Mitchell J.A."/>
        </authorList>
    </citation>
    <scope>NUCLEOTIDE SEQUENCE [LARGE SCALE GENOMIC DNA]</scope>
    <source>
        <strain evidence="4">ULC066bin1</strain>
    </source>
</reference>
<dbReference type="PANTHER" id="PTHR43673:SF10">
    <property type="entry name" value="NADH DEHYDROGENASE_NAD(P)H NITROREDUCTASE XCC3605-RELATED"/>
    <property type="match status" value="1"/>
</dbReference>
<feature type="domain" description="Nitroreductase" evidence="3">
    <location>
        <begin position="15"/>
        <end position="159"/>
    </location>
</feature>
<evidence type="ECO:0000256" key="1">
    <source>
        <dbReference type="ARBA" id="ARBA00007118"/>
    </source>
</evidence>
<comment type="caution">
    <text evidence="4">The sequence shown here is derived from an EMBL/GenBank/DDBJ whole genome shotgun (WGS) entry which is preliminary data.</text>
</comment>
<dbReference type="InterPro" id="IPR000415">
    <property type="entry name" value="Nitroreductase-like"/>
</dbReference>
<dbReference type="CDD" id="cd02138">
    <property type="entry name" value="TdsD-like"/>
    <property type="match status" value="1"/>
</dbReference>
<keyword evidence="2" id="KW-0560">Oxidoreductase</keyword>
<proteinExistence type="inferred from homology"/>
<dbReference type="SUPFAM" id="SSF55469">
    <property type="entry name" value="FMN-dependent nitroreductase-like"/>
    <property type="match status" value="1"/>
</dbReference>
<evidence type="ECO:0000259" key="3">
    <source>
        <dbReference type="Pfam" id="PF00881"/>
    </source>
</evidence>
<dbReference type="InterPro" id="IPR029479">
    <property type="entry name" value="Nitroreductase"/>
</dbReference>
<protein>
    <submittedName>
        <fullName evidence="4">Nitroreductase</fullName>
    </submittedName>
</protein>
<evidence type="ECO:0000313" key="5">
    <source>
        <dbReference type="Proteomes" id="UP000249467"/>
    </source>
</evidence>
<dbReference type="AlphaFoldDB" id="A0A2W4Y4F6"/>
<organism evidence="4 5">
    <name type="scientific">Pseudanabaena frigida</name>
    <dbReference type="NCBI Taxonomy" id="945775"/>
    <lineage>
        <taxon>Bacteria</taxon>
        <taxon>Bacillati</taxon>
        <taxon>Cyanobacteriota</taxon>
        <taxon>Cyanophyceae</taxon>
        <taxon>Pseudanabaenales</taxon>
        <taxon>Pseudanabaenaceae</taxon>
        <taxon>Pseudanabaena</taxon>
    </lineage>
</organism>
<dbReference type="GO" id="GO:0016491">
    <property type="term" value="F:oxidoreductase activity"/>
    <property type="evidence" value="ECO:0007669"/>
    <property type="project" value="UniProtKB-KW"/>
</dbReference>
<sequence>MENPAITNHEIHPLIAQRWSPRAFDSKLVEPEKLAQLFESARWASSCFNDQPWVFIVATKDDTVNYQKLLDCLVPFNASWAQAAPVLGLVIAQKNFKHNDKPNAWGEYDAGQAAATLVLQATALDLVAHQMGGFEADKAIATFNIPETAKPIAAVAIGYAGETSNLPPELQERETAPRARHPLSSFVFTGEWGNSAPFVWI</sequence>
<dbReference type="Proteomes" id="UP000249467">
    <property type="component" value="Unassembled WGS sequence"/>
</dbReference>
<dbReference type="PANTHER" id="PTHR43673">
    <property type="entry name" value="NAD(P)H NITROREDUCTASE YDGI-RELATED"/>
    <property type="match status" value="1"/>
</dbReference>
<dbReference type="Pfam" id="PF00881">
    <property type="entry name" value="Nitroreductase"/>
    <property type="match status" value="1"/>
</dbReference>
<dbReference type="Gene3D" id="3.40.109.10">
    <property type="entry name" value="NADH Oxidase"/>
    <property type="match status" value="1"/>
</dbReference>
<gene>
    <name evidence="4" type="ORF">DCF19_07085</name>
</gene>
<evidence type="ECO:0000256" key="2">
    <source>
        <dbReference type="ARBA" id="ARBA00023002"/>
    </source>
</evidence>
<dbReference type="EMBL" id="QBML01000007">
    <property type="protein sequence ID" value="PZO42351.1"/>
    <property type="molecule type" value="Genomic_DNA"/>
</dbReference>
<accession>A0A2W4Y4F6</accession>
<reference evidence="4 5" key="2">
    <citation type="submission" date="2018-06" db="EMBL/GenBank/DDBJ databases">
        <title>Metagenomic assembly of (sub)arctic Cyanobacteria and their associated microbiome from non-axenic cultures.</title>
        <authorList>
            <person name="Baurain D."/>
        </authorList>
    </citation>
    <scope>NUCLEOTIDE SEQUENCE [LARGE SCALE GENOMIC DNA]</scope>
    <source>
        <strain evidence="4">ULC066bin1</strain>
    </source>
</reference>
<name>A0A2W4Y4F6_9CYAN</name>
<comment type="similarity">
    <text evidence="1">Belongs to the nitroreductase family.</text>
</comment>